<comment type="similarity">
    <text evidence="1 5">Belongs to the KptA/TPT1 family.</text>
</comment>
<protein>
    <recommendedName>
        <fullName evidence="5">Probable RNA 2'-phosphotransferase</fullName>
        <ecNumber evidence="5">2.7.1.-</ecNumber>
    </recommendedName>
</protein>
<organism evidence="6 7">
    <name type="scientific">Olsenella absiana</name>
    <dbReference type="NCBI Taxonomy" id="3115222"/>
    <lineage>
        <taxon>Bacteria</taxon>
        <taxon>Bacillati</taxon>
        <taxon>Actinomycetota</taxon>
        <taxon>Coriobacteriia</taxon>
        <taxon>Coriobacteriales</taxon>
        <taxon>Atopobiaceae</taxon>
        <taxon>Olsenella</taxon>
    </lineage>
</organism>
<dbReference type="InterPro" id="IPR002745">
    <property type="entry name" value="Ptrans_KptA/Tpt1"/>
</dbReference>
<dbReference type="PANTHER" id="PTHR12684:SF2">
    <property type="entry name" value="TRNA 2'-PHOSPHOTRANSFERASE 1"/>
    <property type="match status" value="1"/>
</dbReference>
<dbReference type="EC" id="2.7.1.-" evidence="5"/>
<dbReference type="PANTHER" id="PTHR12684">
    <property type="entry name" value="PUTATIVE PHOSPHOTRANSFERASE"/>
    <property type="match status" value="1"/>
</dbReference>
<accession>A0ABU7RCD0</accession>
<evidence type="ECO:0000256" key="3">
    <source>
        <dbReference type="ARBA" id="ARBA00023027"/>
    </source>
</evidence>
<dbReference type="Gene3D" id="3.20.170.30">
    <property type="match status" value="1"/>
</dbReference>
<dbReference type="InterPro" id="IPR022928">
    <property type="entry name" value="RNA_2'-PTrans_KptA"/>
</dbReference>
<dbReference type="Pfam" id="PF01885">
    <property type="entry name" value="PTS_2-RNA"/>
    <property type="match status" value="1"/>
</dbReference>
<dbReference type="Gene3D" id="1.10.10.970">
    <property type="entry name" value="RNA 2'-phosphotransferase, Tpt1/KptA family, N-terminal domain"/>
    <property type="match status" value="1"/>
</dbReference>
<evidence type="ECO:0000256" key="1">
    <source>
        <dbReference type="ARBA" id="ARBA00009836"/>
    </source>
</evidence>
<dbReference type="HAMAP" id="MF_00299">
    <property type="entry name" value="KptA"/>
    <property type="match status" value="1"/>
</dbReference>
<sequence length="184" mass="20387">MNSRLAQISREVSYALRHAPQEYGLKLDGKGFVPVEALLGALNARHPARRAVVREDLEEIIAISDKKRHEIVGDRIRALYGHSVRDKIERVPSAPPEALYHGTSHKALESILDGGLLPMGRQMVHLSADVEMAEQVGRRRDGHPVILQVDASAAHSDGLEFFEGNDRVWLAANIPAQYLSVLYS</sequence>
<name>A0ABU7RCD0_9ACTN</name>
<reference evidence="6 7" key="1">
    <citation type="submission" date="2024-01" db="EMBL/GenBank/DDBJ databases">
        <title>Description of Olsenella sp. nov., isolated from pig feces.</title>
        <authorList>
            <person name="Chang Y.-H."/>
        </authorList>
    </citation>
    <scope>NUCLEOTIDE SEQUENCE [LARGE SCALE GENOMIC DNA]</scope>
    <source>
        <strain evidence="6 7">YH-ols2223</strain>
    </source>
</reference>
<dbReference type="Proteomes" id="UP001332931">
    <property type="component" value="Unassembled WGS sequence"/>
</dbReference>
<comment type="caution">
    <text evidence="6">The sequence shown here is derived from an EMBL/GenBank/DDBJ whole genome shotgun (WGS) entry which is preliminary data.</text>
</comment>
<dbReference type="RefSeq" id="WP_330959002.1">
    <property type="nucleotide sequence ID" value="NZ_JAZGJQ010000017.1"/>
</dbReference>
<dbReference type="InterPro" id="IPR042081">
    <property type="entry name" value="RNA_2'-PTrans_C"/>
</dbReference>
<evidence type="ECO:0000313" key="7">
    <source>
        <dbReference type="Proteomes" id="UP001332931"/>
    </source>
</evidence>
<proteinExistence type="inferred from homology"/>
<evidence type="ECO:0000256" key="5">
    <source>
        <dbReference type="HAMAP-Rule" id="MF_00299"/>
    </source>
</evidence>
<evidence type="ECO:0000256" key="2">
    <source>
        <dbReference type="ARBA" id="ARBA00022679"/>
    </source>
</evidence>
<comment type="function">
    <text evidence="4 5">Removes the 2'-phosphate from RNA via an intermediate in which the phosphate is ADP-ribosylated by NAD followed by a presumed transesterification to release the RNA and generate ADP-ribose 1''-2''-cyclic phosphate (APPR&gt;P). May function as an ADP-ribosylase.</text>
</comment>
<keyword evidence="3 5" id="KW-0520">NAD</keyword>
<dbReference type="EMBL" id="JAZGJQ010000017">
    <property type="protein sequence ID" value="MEE6148233.1"/>
    <property type="molecule type" value="Genomic_DNA"/>
</dbReference>
<keyword evidence="2 5" id="KW-0808">Transferase</keyword>
<dbReference type="InterPro" id="IPR042080">
    <property type="entry name" value="RNA_2'-PTrans_N"/>
</dbReference>
<evidence type="ECO:0000256" key="4">
    <source>
        <dbReference type="ARBA" id="ARBA00025212"/>
    </source>
</evidence>
<keyword evidence="7" id="KW-1185">Reference proteome</keyword>
<evidence type="ECO:0000313" key="6">
    <source>
        <dbReference type="EMBL" id="MEE6148233.1"/>
    </source>
</evidence>
<dbReference type="SUPFAM" id="SSF56399">
    <property type="entry name" value="ADP-ribosylation"/>
    <property type="match status" value="1"/>
</dbReference>
<gene>
    <name evidence="5" type="primary">kptA</name>
    <name evidence="6" type="ORF">VXJ25_09610</name>
</gene>